<keyword evidence="3" id="KW-0813">Transport</keyword>
<dbReference type="PANTHER" id="PTHR30026">
    <property type="entry name" value="OUTER MEMBRANE PROTEIN TOLC"/>
    <property type="match status" value="1"/>
</dbReference>
<dbReference type="Gene3D" id="1.20.1600.10">
    <property type="entry name" value="Outer membrane efflux proteins (OEP)"/>
    <property type="match status" value="1"/>
</dbReference>
<protein>
    <submittedName>
        <fullName evidence="10">TolC family protein</fullName>
    </submittedName>
</protein>
<organism evidence="10 11">
    <name type="scientific">Siphonobacter curvatus</name>
    <dbReference type="NCBI Taxonomy" id="2094562"/>
    <lineage>
        <taxon>Bacteria</taxon>
        <taxon>Pseudomonadati</taxon>
        <taxon>Bacteroidota</taxon>
        <taxon>Cytophagia</taxon>
        <taxon>Cytophagales</taxon>
        <taxon>Cytophagaceae</taxon>
        <taxon>Siphonobacter</taxon>
    </lineage>
</organism>
<evidence type="ECO:0000256" key="7">
    <source>
        <dbReference type="ARBA" id="ARBA00023237"/>
    </source>
</evidence>
<evidence type="ECO:0000256" key="1">
    <source>
        <dbReference type="ARBA" id="ARBA00004442"/>
    </source>
</evidence>
<dbReference type="OrthoDB" id="1413034at2"/>
<dbReference type="RefSeq" id="WP_094813001.1">
    <property type="nucleotide sequence ID" value="NZ_PTRA01000001.1"/>
</dbReference>
<comment type="similarity">
    <text evidence="2">Belongs to the outer membrane factor (OMF) (TC 1.B.17) family.</text>
</comment>
<keyword evidence="11" id="KW-1185">Reference proteome</keyword>
<dbReference type="InterPro" id="IPR003423">
    <property type="entry name" value="OMP_efflux"/>
</dbReference>
<evidence type="ECO:0000256" key="2">
    <source>
        <dbReference type="ARBA" id="ARBA00007613"/>
    </source>
</evidence>
<dbReference type="GO" id="GO:0009279">
    <property type="term" value="C:cell outer membrane"/>
    <property type="evidence" value="ECO:0007669"/>
    <property type="project" value="UniProtKB-SubCell"/>
</dbReference>
<feature type="coiled-coil region" evidence="8">
    <location>
        <begin position="129"/>
        <end position="181"/>
    </location>
</feature>
<comment type="subcellular location">
    <subcellularLocation>
        <location evidence="1">Cell outer membrane</location>
    </subcellularLocation>
</comment>
<keyword evidence="7" id="KW-0998">Cell outer membrane</keyword>
<dbReference type="AlphaFoldDB" id="A0A2S7IT17"/>
<dbReference type="EMBL" id="PTRA01000001">
    <property type="protein sequence ID" value="PQA60863.1"/>
    <property type="molecule type" value="Genomic_DNA"/>
</dbReference>
<keyword evidence="8" id="KW-0175">Coiled coil</keyword>
<keyword evidence="5" id="KW-0812">Transmembrane</keyword>
<comment type="caution">
    <text evidence="10">The sequence shown here is derived from an EMBL/GenBank/DDBJ whole genome shotgun (WGS) entry which is preliminary data.</text>
</comment>
<dbReference type="GO" id="GO:0015562">
    <property type="term" value="F:efflux transmembrane transporter activity"/>
    <property type="evidence" value="ECO:0007669"/>
    <property type="project" value="InterPro"/>
</dbReference>
<keyword evidence="9" id="KW-0732">Signal</keyword>
<sequence>MKKVLLYSFLLGSAWSVQAQEVLSLEEAKSQALQHNRLLSIQKEKVRESEYKVTEAKTKNKPQFLASGMYVFNGITKDLAIPAGAFGQVGGTYLPQQPVPLFQSKHNLFLGSVGAYQPISQLGKIRVGVKAAEADVRIAQTQVTKAELEVLQGVEKLYYGVLIAQKQLDEANANVQLTQAKLYDVESALLAGKTDEVYKVGLQADLANQQQKVVQILNQMEDYEADLKVVLGVPDTDSLRLTDVSVAGLAVQPLNTYLEEARQSNPDVKLATQTIEKVEYGIEAARKDKLPNVGVLAGYNYQNVISDLPANNYFLGLNVSWNIYDFGKRRSEENQRLSQKKQAEAYQAHTQEDVAAKISKAYRKVTQSQRLITVAQQAVTLRREEVRMKTNAKEAGLKLEKDLLESKASLAKAEQDLYGAQLAYRLAIAELNTLAGIR</sequence>
<keyword evidence="6" id="KW-0472">Membrane</keyword>
<evidence type="ECO:0000256" key="6">
    <source>
        <dbReference type="ARBA" id="ARBA00023136"/>
    </source>
</evidence>
<evidence type="ECO:0000256" key="8">
    <source>
        <dbReference type="SAM" id="Coils"/>
    </source>
</evidence>
<evidence type="ECO:0000256" key="4">
    <source>
        <dbReference type="ARBA" id="ARBA00022452"/>
    </source>
</evidence>
<feature type="signal peptide" evidence="9">
    <location>
        <begin position="1"/>
        <end position="19"/>
    </location>
</feature>
<accession>A0A2S7IT17</accession>
<keyword evidence="4" id="KW-1134">Transmembrane beta strand</keyword>
<evidence type="ECO:0000256" key="5">
    <source>
        <dbReference type="ARBA" id="ARBA00022692"/>
    </source>
</evidence>
<evidence type="ECO:0000256" key="9">
    <source>
        <dbReference type="SAM" id="SignalP"/>
    </source>
</evidence>
<evidence type="ECO:0000313" key="10">
    <source>
        <dbReference type="EMBL" id="PQA60863.1"/>
    </source>
</evidence>
<reference evidence="11" key="1">
    <citation type="submission" date="2018-02" db="EMBL/GenBank/DDBJ databases">
        <title>Genome sequencing of Solimonas sp. HR-BB.</title>
        <authorList>
            <person name="Lee Y."/>
            <person name="Jeon C.O."/>
        </authorList>
    </citation>
    <scope>NUCLEOTIDE SEQUENCE [LARGE SCALE GENOMIC DNA]</scope>
    <source>
        <strain evidence="11">HR-U</strain>
    </source>
</reference>
<dbReference type="PANTHER" id="PTHR30026:SF20">
    <property type="entry name" value="OUTER MEMBRANE PROTEIN TOLC"/>
    <property type="match status" value="1"/>
</dbReference>
<dbReference type="SUPFAM" id="SSF56954">
    <property type="entry name" value="Outer membrane efflux proteins (OEP)"/>
    <property type="match status" value="1"/>
</dbReference>
<dbReference type="GO" id="GO:0015288">
    <property type="term" value="F:porin activity"/>
    <property type="evidence" value="ECO:0007669"/>
    <property type="project" value="TreeGrafter"/>
</dbReference>
<evidence type="ECO:0000256" key="3">
    <source>
        <dbReference type="ARBA" id="ARBA00022448"/>
    </source>
</evidence>
<dbReference type="Proteomes" id="UP000239590">
    <property type="component" value="Unassembled WGS sequence"/>
</dbReference>
<gene>
    <name evidence="10" type="ORF">C5O19_14985</name>
</gene>
<proteinExistence type="inferred from homology"/>
<dbReference type="GO" id="GO:1990281">
    <property type="term" value="C:efflux pump complex"/>
    <property type="evidence" value="ECO:0007669"/>
    <property type="project" value="TreeGrafter"/>
</dbReference>
<dbReference type="Pfam" id="PF02321">
    <property type="entry name" value="OEP"/>
    <property type="match status" value="2"/>
</dbReference>
<evidence type="ECO:0000313" key="11">
    <source>
        <dbReference type="Proteomes" id="UP000239590"/>
    </source>
</evidence>
<name>A0A2S7IT17_9BACT</name>
<dbReference type="InterPro" id="IPR051906">
    <property type="entry name" value="TolC-like"/>
</dbReference>
<feature type="chain" id="PRO_5015449282" evidence="9">
    <location>
        <begin position="20"/>
        <end position="438"/>
    </location>
</feature>